<dbReference type="KEGG" id="cact:HZ995_12510"/>
<gene>
    <name evidence="4" type="ORF">HZ995_12510</name>
</gene>
<proteinExistence type="predicted"/>
<dbReference type="PANTHER" id="PTHR43072">
    <property type="entry name" value="N-ACETYLTRANSFERASE"/>
    <property type="match status" value="1"/>
</dbReference>
<protein>
    <submittedName>
        <fullName evidence="4">N-acetyltransferase</fullName>
    </submittedName>
</protein>
<dbReference type="SUPFAM" id="SSF55729">
    <property type="entry name" value="Acyl-CoA N-acyltransferases (Nat)"/>
    <property type="match status" value="1"/>
</dbReference>
<reference evidence="4" key="1">
    <citation type="submission" date="2020-07" db="EMBL/GenBank/DDBJ databases">
        <title>Genome sequences of bacteria associated with the marine, planktonic diatom Thalassiosira profunda strain ECT2AJA-044.</title>
        <authorList>
            <person name="Gargas C.B."/>
            <person name="Roberts W.R."/>
            <person name="Alverson A.J."/>
        </authorList>
    </citation>
    <scope>NUCLEOTIDE SEQUENCE</scope>
    <source>
        <strain evidence="4">ECT2AJA-044</strain>
    </source>
</reference>
<organism evidence="4 5">
    <name type="scientific">Cognatishimia activa</name>
    <dbReference type="NCBI Taxonomy" id="1715691"/>
    <lineage>
        <taxon>Bacteria</taxon>
        <taxon>Pseudomonadati</taxon>
        <taxon>Pseudomonadota</taxon>
        <taxon>Alphaproteobacteria</taxon>
        <taxon>Rhodobacterales</taxon>
        <taxon>Paracoccaceae</taxon>
        <taxon>Cognatishimia</taxon>
    </lineage>
</organism>
<dbReference type="EMBL" id="CP060010">
    <property type="protein sequence ID" value="QTN35297.1"/>
    <property type="molecule type" value="Genomic_DNA"/>
</dbReference>
<dbReference type="GO" id="GO:0016747">
    <property type="term" value="F:acyltransferase activity, transferring groups other than amino-acyl groups"/>
    <property type="evidence" value="ECO:0007669"/>
    <property type="project" value="InterPro"/>
</dbReference>
<dbReference type="AlphaFoldDB" id="A0A975ENA6"/>
<dbReference type="Gene3D" id="3.40.630.30">
    <property type="match status" value="1"/>
</dbReference>
<dbReference type="CDD" id="cd04301">
    <property type="entry name" value="NAT_SF"/>
    <property type="match status" value="1"/>
</dbReference>
<accession>A0A975ENA6</accession>
<keyword evidence="2" id="KW-0012">Acyltransferase</keyword>
<dbReference type="InterPro" id="IPR016181">
    <property type="entry name" value="Acyl_CoA_acyltransferase"/>
</dbReference>
<dbReference type="InterPro" id="IPR000182">
    <property type="entry name" value="GNAT_dom"/>
</dbReference>
<dbReference type="Proteomes" id="UP000665026">
    <property type="component" value="Chromosome"/>
</dbReference>
<evidence type="ECO:0000313" key="4">
    <source>
        <dbReference type="EMBL" id="QTN35297.1"/>
    </source>
</evidence>
<dbReference type="RefSeq" id="WP_209355983.1">
    <property type="nucleotide sequence ID" value="NZ_CP060010.1"/>
</dbReference>
<dbReference type="Pfam" id="PF13420">
    <property type="entry name" value="Acetyltransf_4"/>
    <property type="match status" value="1"/>
</dbReference>
<keyword evidence="1" id="KW-0808">Transferase</keyword>
<evidence type="ECO:0000256" key="2">
    <source>
        <dbReference type="ARBA" id="ARBA00023315"/>
    </source>
</evidence>
<feature type="domain" description="N-acetyltransferase" evidence="3">
    <location>
        <begin position="1"/>
        <end position="159"/>
    </location>
</feature>
<evidence type="ECO:0000256" key="1">
    <source>
        <dbReference type="ARBA" id="ARBA00022679"/>
    </source>
</evidence>
<sequence>MIIRQATAQDAPDIAAVWNAEIRDGVSTFNSVDKTLAEVQEMIELRGAATQVAHEGESFLGFVTYGQFRGGIGYRHSVEHTIYLTPAAKGRGVGRALMARIYEVARGEGHHIMVAGIGGENADAIGFHTALGFKEVGRMPEVGRKFDRWMTLVLMQREL</sequence>
<dbReference type="PANTHER" id="PTHR43072:SF23">
    <property type="entry name" value="UPF0039 PROTEIN C11D3.02C"/>
    <property type="match status" value="1"/>
</dbReference>
<evidence type="ECO:0000313" key="5">
    <source>
        <dbReference type="Proteomes" id="UP000665026"/>
    </source>
</evidence>
<dbReference type="PROSITE" id="PS51186">
    <property type="entry name" value="GNAT"/>
    <property type="match status" value="1"/>
</dbReference>
<name>A0A975ENA6_9RHOB</name>
<evidence type="ECO:0000259" key="3">
    <source>
        <dbReference type="PROSITE" id="PS51186"/>
    </source>
</evidence>